<name>R9HEE2_BACT4</name>
<comment type="caution">
    <text evidence="1">The sequence shown here is derived from an EMBL/GenBank/DDBJ whole genome shotgun (WGS) entry which is preliminary data.</text>
</comment>
<gene>
    <name evidence="1" type="ORF">C799_03436</name>
</gene>
<protein>
    <submittedName>
        <fullName evidence="1">Uncharacterized protein</fullName>
    </submittedName>
</protein>
<evidence type="ECO:0000313" key="1">
    <source>
        <dbReference type="EMBL" id="EOR99554.1"/>
    </source>
</evidence>
<proteinExistence type="predicted"/>
<accession>R9HEE2</accession>
<reference evidence="1" key="1">
    <citation type="submission" date="2013-04" db="EMBL/GenBank/DDBJ databases">
        <title>The Genome Sequence of Bacteroides thetaiotaomicron dnLKV9.</title>
        <authorList>
            <consortium name="The Broad Institute Genomics Platform"/>
            <consortium name="The Broad Institute Genome Sequencing Center for Infectious Disease"/>
            <person name="Earl A."/>
            <person name="Xavier R."/>
            <person name="Kuhn K."/>
            <person name="Stappenbeck T."/>
            <person name="Walker B."/>
            <person name="Young S."/>
            <person name="Zeng Q."/>
            <person name="Gargeya S."/>
            <person name="Fitzgerald M."/>
            <person name="Haas B."/>
            <person name="Abouelleil A."/>
            <person name="Allen A.W."/>
            <person name="Alvarado L."/>
            <person name="Arachchi H.M."/>
            <person name="Berlin A.M."/>
            <person name="Chapman S.B."/>
            <person name="Gainer-Dewar J."/>
            <person name="Goldberg J."/>
            <person name="Griggs A."/>
            <person name="Gujja S."/>
            <person name="Hansen M."/>
            <person name="Howarth C."/>
            <person name="Imamovic A."/>
            <person name="Ireland A."/>
            <person name="Larimer J."/>
            <person name="McCowan C."/>
            <person name="Murphy C."/>
            <person name="Pearson M."/>
            <person name="Poon T.W."/>
            <person name="Priest M."/>
            <person name="Roberts A."/>
            <person name="Saif S."/>
            <person name="Shea T."/>
            <person name="Sisk P."/>
            <person name="Sykes S."/>
            <person name="Wortman J."/>
            <person name="Nusbaum C."/>
            <person name="Birren B."/>
        </authorList>
    </citation>
    <scope>NUCLEOTIDE SEQUENCE [LARGE SCALE GENOMIC DNA]</scope>
    <source>
        <strain evidence="1">DnLKV9</strain>
    </source>
</reference>
<dbReference type="HOGENOM" id="CLU_3212791_0_0_10"/>
<dbReference type="Proteomes" id="UP000014207">
    <property type="component" value="Unassembled WGS sequence"/>
</dbReference>
<sequence length="44" mass="5029">MKTNFLNEKLKVFPGTYLFSGGTYRNPLALISTVVLYDDFIVNQ</sequence>
<dbReference type="EMBL" id="ASSM01000010">
    <property type="protein sequence ID" value="EOR99554.1"/>
    <property type="molecule type" value="Genomic_DNA"/>
</dbReference>
<dbReference type="AlphaFoldDB" id="R9HEE2"/>
<organism evidence="1">
    <name type="scientific">Bacteroides thetaiotaomicron dnLKV9</name>
    <dbReference type="NCBI Taxonomy" id="1235785"/>
    <lineage>
        <taxon>Bacteria</taxon>
        <taxon>Pseudomonadati</taxon>
        <taxon>Bacteroidota</taxon>
        <taxon>Bacteroidia</taxon>
        <taxon>Bacteroidales</taxon>
        <taxon>Bacteroidaceae</taxon>
        <taxon>Bacteroides</taxon>
    </lineage>
</organism>